<reference evidence="1" key="1">
    <citation type="submission" date="2021-05" db="EMBL/GenBank/DDBJ databases">
        <authorList>
            <person name="Scholz U."/>
            <person name="Mascher M."/>
            <person name="Fiebig A."/>
        </authorList>
    </citation>
    <scope>NUCLEOTIDE SEQUENCE [LARGE SCALE GENOMIC DNA]</scope>
</reference>
<keyword evidence="2" id="KW-1185">Reference proteome</keyword>
<sequence>METSPQANNKRQQPVLKSRRRASAAAPTSVPLPPHLIHSPPVPTATPNASGFPSAQKMADSQVEGLQKAYAEIMLNMAKESAARVLTAEQRTAVLAGGVAAAKEDGVAALVRLKAIMDARIKQVESQSLAHVRKIDELQEQLHGAQNTVASLQVELQRANNELEETRKTLAEERMNILPTCDKVDSNKSKISRSKMHLQNRSVSSKNNNALDDICNVPTDAKENMPSFIARNKKPELYRNGCTQRIRAFKQRSPSADSSETNRKQASTLNNRSKTRKKDNAKNTRQTRSIMEQILQTKFLGICKRKRGQRSRPSYKHDSSDVHVKTEDKSSDTSGENGCLLLLQALEQDLSSPRFSTGHSGEGLTNLKDDLLMGGKGADFNLCMASHGPIDAHAVSNMRMVRKKRTRTVRVFETGCSESKSVPGNNLVRSTSEDTIFKSDQSSDSIDNHSDTSARLNVSILSDAAENLMYGSDAAENLMHPSDATENLIHPRGANTDQFPSGDSSPLVLQSTKSQVDGEGELQVDHLDRRTLETDSANQKEVKVGESCNLASDRADPVIISSLENSANQKEVKVGESCNLASDRADPVIVRSLEKEQSSKPSSGVSVQAEGARCIKYTFNRRKRKNVSLESTSQGAVPKKSSSLVSLADKQECQAKPETQDLSVESPRGNNHLVHVARQLILLSELKW</sequence>
<evidence type="ECO:0000313" key="2">
    <source>
        <dbReference type="Proteomes" id="UP001732700"/>
    </source>
</evidence>
<reference evidence="1" key="2">
    <citation type="submission" date="2025-09" db="UniProtKB">
        <authorList>
            <consortium name="EnsemblPlants"/>
        </authorList>
    </citation>
    <scope>IDENTIFICATION</scope>
</reference>
<protein>
    <submittedName>
        <fullName evidence="1">Uncharacterized protein</fullName>
    </submittedName>
</protein>
<dbReference type="Proteomes" id="UP001732700">
    <property type="component" value="Chromosome 6A"/>
</dbReference>
<proteinExistence type="predicted"/>
<name>A0ACD5YU67_AVESA</name>
<accession>A0ACD5YU67</accession>
<organism evidence="1 2">
    <name type="scientific">Avena sativa</name>
    <name type="common">Oat</name>
    <dbReference type="NCBI Taxonomy" id="4498"/>
    <lineage>
        <taxon>Eukaryota</taxon>
        <taxon>Viridiplantae</taxon>
        <taxon>Streptophyta</taxon>
        <taxon>Embryophyta</taxon>
        <taxon>Tracheophyta</taxon>
        <taxon>Spermatophyta</taxon>
        <taxon>Magnoliopsida</taxon>
        <taxon>Liliopsida</taxon>
        <taxon>Poales</taxon>
        <taxon>Poaceae</taxon>
        <taxon>BOP clade</taxon>
        <taxon>Pooideae</taxon>
        <taxon>Poodae</taxon>
        <taxon>Poeae</taxon>
        <taxon>Poeae Chloroplast Group 1 (Aveneae type)</taxon>
        <taxon>Aveninae</taxon>
        <taxon>Avena</taxon>
    </lineage>
</organism>
<dbReference type="EnsemblPlants" id="AVESA.00010b.r2.6AG1038230.1">
    <property type="protein sequence ID" value="AVESA.00010b.r2.6AG1038230.1.CDS"/>
    <property type="gene ID" value="AVESA.00010b.r2.6AG1038230"/>
</dbReference>
<evidence type="ECO:0000313" key="1">
    <source>
        <dbReference type="EnsemblPlants" id="AVESA.00010b.r2.6AG1038230.1.CDS"/>
    </source>
</evidence>